<protein>
    <submittedName>
        <fullName evidence="1">Uncharacterized protein</fullName>
    </submittedName>
</protein>
<accession>A0A2W5TTS5</accession>
<evidence type="ECO:0000313" key="1">
    <source>
        <dbReference type="EMBL" id="PZR17407.1"/>
    </source>
</evidence>
<name>A0A2W5TTS5_9BACT</name>
<reference evidence="1 2" key="1">
    <citation type="submission" date="2017-08" db="EMBL/GenBank/DDBJ databases">
        <title>Infants hospitalized years apart are colonized by the same room-sourced microbial strains.</title>
        <authorList>
            <person name="Brooks B."/>
            <person name="Olm M.R."/>
            <person name="Firek B.A."/>
            <person name="Baker R."/>
            <person name="Thomas B.C."/>
            <person name="Morowitz M.J."/>
            <person name="Banfield J.F."/>
        </authorList>
    </citation>
    <scope>NUCLEOTIDE SEQUENCE [LARGE SCALE GENOMIC DNA]</scope>
    <source>
        <strain evidence="1">S2_003_000_R2_14</strain>
    </source>
</reference>
<dbReference type="AlphaFoldDB" id="A0A2W5TTS5"/>
<dbReference type="Proteomes" id="UP000249061">
    <property type="component" value="Unassembled WGS sequence"/>
</dbReference>
<sequence length="322" mass="35447">MLRRLMGVHGTFCQLCGMPTQHDHHVPTASGMLKIYRGSAGPGGGHEWEAGETPFQFKPQHDWLKDAVVLPWEEERVLRGTIEDGAMEDVLVFEGGDDGLAFHHACWELQGSPGSTGPAFRANATHQWAIAEAYHEQLFDFEALVADGNEWMLEEPGPGTRSRARLEAMLKIPEATKAVESIEASVRVDRDWACITSRTEQGRKGIARARTYTVEKVAKTGYGALVRLSKFYEEPRLPGAEEMQELQAFELALKAAVEKDAEAIFVLAAIGRGRAEYLSYARDGDKTEAVVAALPGASAGNLEVTNDPNWQETRRVITSLRG</sequence>
<organism evidence="1 2">
    <name type="scientific">Archangium gephyra</name>
    <dbReference type="NCBI Taxonomy" id="48"/>
    <lineage>
        <taxon>Bacteria</taxon>
        <taxon>Pseudomonadati</taxon>
        <taxon>Myxococcota</taxon>
        <taxon>Myxococcia</taxon>
        <taxon>Myxococcales</taxon>
        <taxon>Cystobacterineae</taxon>
        <taxon>Archangiaceae</taxon>
        <taxon>Archangium</taxon>
    </lineage>
</organism>
<evidence type="ECO:0000313" key="2">
    <source>
        <dbReference type="Proteomes" id="UP000249061"/>
    </source>
</evidence>
<gene>
    <name evidence="1" type="ORF">DI536_03535</name>
</gene>
<proteinExistence type="predicted"/>
<dbReference type="EMBL" id="QFQP01000002">
    <property type="protein sequence ID" value="PZR17407.1"/>
    <property type="molecule type" value="Genomic_DNA"/>
</dbReference>
<comment type="caution">
    <text evidence="1">The sequence shown here is derived from an EMBL/GenBank/DDBJ whole genome shotgun (WGS) entry which is preliminary data.</text>
</comment>